<protein>
    <submittedName>
        <fullName evidence="1">Uncharacterized protein</fullName>
    </submittedName>
</protein>
<organism evidence="1 2">
    <name type="scientific">Oopsacas minuta</name>
    <dbReference type="NCBI Taxonomy" id="111878"/>
    <lineage>
        <taxon>Eukaryota</taxon>
        <taxon>Metazoa</taxon>
        <taxon>Porifera</taxon>
        <taxon>Hexactinellida</taxon>
        <taxon>Hexasterophora</taxon>
        <taxon>Lyssacinosida</taxon>
        <taxon>Leucopsacidae</taxon>
        <taxon>Oopsacas</taxon>
    </lineage>
</organism>
<dbReference type="EMBL" id="JAKMXF010000122">
    <property type="protein sequence ID" value="KAI6657129.1"/>
    <property type="molecule type" value="Genomic_DNA"/>
</dbReference>
<sequence length="176" mass="20266">MATEGRIILNDKNTVNFKELEVPRRRTRFAIAIAAGPAITPVVVYSEPRSFVKGTIYLPMVYGFTQEIQSRFSENDQEVLCALAVLIMHPEKQDVKKEAALVADFYEIDEDNFLSERKSIVGPLKDDVSSVLRLPTNFLNGYMKMEFQNFFPRSLYWHKFLRPLVVPSVPFLPYVE</sequence>
<dbReference type="AlphaFoldDB" id="A0AAV7K8Z4"/>
<evidence type="ECO:0000313" key="1">
    <source>
        <dbReference type="EMBL" id="KAI6657129.1"/>
    </source>
</evidence>
<keyword evidence="2" id="KW-1185">Reference proteome</keyword>
<name>A0AAV7K8Z4_9METZ</name>
<dbReference type="Proteomes" id="UP001165289">
    <property type="component" value="Unassembled WGS sequence"/>
</dbReference>
<comment type="caution">
    <text evidence="1">The sequence shown here is derived from an EMBL/GenBank/DDBJ whole genome shotgun (WGS) entry which is preliminary data.</text>
</comment>
<reference evidence="1 2" key="1">
    <citation type="journal article" date="2023" name="BMC Biol.">
        <title>The compact genome of the sponge Oopsacas minuta (Hexactinellida) is lacking key metazoan core genes.</title>
        <authorList>
            <person name="Santini S."/>
            <person name="Schenkelaars Q."/>
            <person name="Jourda C."/>
            <person name="Duchesne M."/>
            <person name="Belahbib H."/>
            <person name="Rocher C."/>
            <person name="Selva M."/>
            <person name="Riesgo A."/>
            <person name="Vervoort M."/>
            <person name="Leys S.P."/>
            <person name="Kodjabachian L."/>
            <person name="Le Bivic A."/>
            <person name="Borchiellini C."/>
            <person name="Claverie J.M."/>
            <person name="Renard E."/>
        </authorList>
    </citation>
    <scope>NUCLEOTIDE SEQUENCE [LARGE SCALE GENOMIC DNA]</scope>
    <source>
        <strain evidence="1">SPO-2</strain>
    </source>
</reference>
<gene>
    <name evidence="1" type="ORF">LOD99_15915</name>
</gene>
<proteinExistence type="predicted"/>
<accession>A0AAV7K8Z4</accession>
<evidence type="ECO:0000313" key="2">
    <source>
        <dbReference type="Proteomes" id="UP001165289"/>
    </source>
</evidence>